<evidence type="ECO:0000313" key="1">
    <source>
        <dbReference type="EMBL" id="PWL55135.1"/>
    </source>
</evidence>
<accession>A0A316MDE7</accession>
<evidence type="ECO:0008006" key="3">
    <source>
        <dbReference type="Google" id="ProtNLM"/>
    </source>
</evidence>
<dbReference type="Proteomes" id="UP000246114">
    <property type="component" value="Unassembled WGS sequence"/>
</dbReference>
<comment type="caution">
    <text evidence="1">The sequence shown here is derived from an EMBL/GenBank/DDBJ whole genome shotgun (WGS) entry which is preliminary data.</text>
</comment>
<gene>
    <name evidence="1" type="ORF">DBY38_02370</name>
</gene>
<organism evidence="1 2">
    <name type="scientific">Clostridium cadaveris</name>
    <dbReference type="NCBI Taxonomy" id="1529"/>
    <lineage>
        <taxon>Bacteria</taxon>
        <taxon>Bacillati</taxon>
        <taxon>Bacillota</taxon>
        <taxon>Clostridia</taxon>
        <taxon>Eubacteriales</taxon>
        <taxon>Clostridiaceae</taxon>
        <taxon>Clostridium</taxon>
    </lineage>
</organism>
<sequence length="184" mass="22152">MIDLTKKDLPTSLNVGGKFILLNTDFRVWIKFWQELSDNGNAKIENLIKDKKIEIEPKYNEELNNAIMQFLYNPNETPNYEANETNNKIIDYYLDGEYIYSAFYRQYGIDLLEVDMHWHKFKSLCDDLDVGLFLHAKRARGYKKPSKNDTEDKYWQREKKAWSFKTKLTQEEKEKIKEFDDYFN</sequence>
<dbReference type="Pfam" id="PF06854">
    <property type="entry name" value="Phage_Gp15"/>
    <property type="match status" value="1"/>
</dbReference>
<dbReference type="InterPro" id="IPR009660">
    <property type="entry name" value="Phage_A500_Gp15"/>
</dbReference>
<dbReference type="AlphaFoldDB" id="A0A316MDE7"/>
<proteinExistence type="predicted"/>
<protein>
    <recommendedName>
        <fullName evidence="3">Bacteriophage Gp15 protein</fullName>
    </recommendedName>
</protein>
<reference evidence="1 2" key="1">
    <citation type="submission" date="2018-03" db="EMBL/GenBank/DDBJ databases">
        <title>The uncultured portion of the human microbiome is neutrally assembled.</title>
        <authorList>
            <person name="Jeraldo P."/>
            <person name="Boardman L."/>
            <person name="White B.A."/>
            <person name="Nelson H."/>
            <person name="Goldenfeld N."/>
            <person name="Chia N."/>
        </authorList>
    </citation>
    <scope>NUCLEOTIDE SEQUENCE [LARGE SCALE GENOMIC DNA]</scope>
    <source>
        <strain evidence="1">CIM:MAG 903</strain>
    </source>
</reference>
<evidence type="ECO:0000313" key="2">
    <source>
        <dbReference type="Proteomes" id="UP000246114"/>
    </source>
</evidence>
<name>A0A316MDE7_9CLOT</name>
<dbReference type="EMBL" id="QAMZ01000012">
    <property type="protein sequence ID" value="PWL55135.1"/>
    <property type="molecule type" value="Genomic_DNA"/>
</dbReference>